<gene>
    <name evidence="11" type="primary">pyrG</name>
    <name evidence="14" type="ORF">C6I21_07530</name>
</gene>
<evidence type="ECO:0000259" key="12">
    <source>
        <dbReference type="Pfam" id="PF00117"/>
    </source>
</evidence>
<dbReference type="PANTHER" id="PTHR11550:SF0">
    <property type="entry name" value="CTP SYNTHASE-RELATED"/>
    <property type="match status" value="1"/>
</dbReference>
<dbReference type="InterPro" id="IPR017456">
    <property type="entry name" value="CTP_synthase_N"/>
</dbReference>
<dbReference type="GO" id="GO:0003883">
    <property type="term" value="F:CTP synthase activity"/>
    <property type="evidence" value="ECO:0007669"/>
    <property type="project" value="UniProtKB-UniRule"/>
</dbReference>
<feature type="binding site" evidence="11">
    <location>
        <position position="354"/>
    </location>
    <ligand>
        <name>L-glutamine</name>
        <dbReference type="ChEBI" id="CHEBI:58359"/>
    </ligand>
</feature>
<dbReference type="GO" id="GO:0019856">
    <property type="term" value="P:pyrimidine nucleobase biosynthetic process"/>
    <property type="evidence" value="ECO:0007669"/>
    <property type="project" value="TreeGrafter"/>
</dbReference>
<feature type="region of interest" description="Amidoligase domain" evidence="11">
    <location>
        <begin position="1"/>
        <end position="267"/>
    </location>
</feature>
<comment type="subunit">
    <text evidence="11">Homotetramer.</text>
</comment>
<evidence type="ECO:0000256" key="1">
    <source>
        <dbReference type="ARBA" id="ARBA00005171"/>
    </source>
</evidence>
<reference evidence="14 15" key="1">
    <citation type="submission" date="2018-03" db="EMBL/GenBank/DDBJ databases">
        <title>Bacillus urumqiensis sp. nov., a moderately haloalkaliphilic bacterium isolated from a salt lake.</title>
        <authorList>
            <person name="Zhao B."/>
            <person name="Liao Z."/>
        </authorList>
    </citation>
    <scope>NUCLEOTIDE SEQUENCE [LARGE SCALE GENOMIC DNA]</scope>
    <source>
        <strain evidence="14 15">BZ-SZ-XJ18</strain>
    </source>
</reference>
<evidence type="ECO:0000313" key="14">
    <source>
        <dbReference type="EMBL" id="PRO65741.1"/>
    </source>
</evidence>
<dbReference type="GO" id="GO:0005829">
    <property type="term" value="C:cytosol"/>
    <property type="evidence" value="ECO:0007669"/>
    <property type="project" value="TreeGrafter"/>
</dbReference>
<evidence type="ECO:0000256" key="2">
    <source>
        <dbReference type="ARBA" id="ARBA00007533"/>
    </source>
</evidence>
<dbReference type="UniPathway" id="UPA00159">
    <property type="reaction ID" value="UER00277"/>
</dbReference>
<feature type="binding site" evidence="11">
    <location>
        <position position="405"/>
    </location>
    <ligand>
        <name>L-glutamine</name>
        <dbReference type="ChEBI" id="CHEBI:58359"/>
    </ligand>
</feature>
<dbReference type="EC" id="6.3.4.2" evidence="11"/>
<dbReference type="GO" id="GO:0042802">
    <property type="term" value="F:identical protein binding"/>
    <property type="evidence" value="ECO:0007669"/>
    <property type="project" value="TreeGrafter"/>
</dbReference>
<dbReference type="Gene3D" id="3.40.50.300">
    <property type="entry name" value="P-loop containing nucleotide triphosphate hydrolases"/>
    <property type="match status" value="1"/>
</dbReference>
<comment type="miscellaneous">
    <text evidence="11">CTPSs have evolved a hybrid strategy for distinguishing between UTP and CTP. The overlapping regions of the product feedback inhibitory and substrate sites recognize a common feature in both compounds, the triphosphate moiety. To differentiate isosteric substrate and product pyrimidine rings, an additional pocket far from the expected kinase/ligase catalytic site, specifically recognizes the cytosine and ribose portions of the product inhibitor.</text>
</comment>
<dbReference type="HAMAP" id="MF_01227">
    <property type="entry name" value="PyrG"/>
    <property type="match status" value="1"/>
</dbReference>
<dbReference type="GO" id="GO:0004359">
    <property type="term" value="F:glutaminase activity"/>
    <property type="evidence" value="ECO:0007669"/>
    <property type="project" value="RHEA"/>
</dbReference>
<comment type="pathway">
    <text evidence="1 11">Pyrimidine metabolism; CTP biosynthesis via de novo pathway; CTP from UDP: step 2/2.</text>
</comment>
<dbReference type="CDD" id="cd01746">
    <property type="entry name" value="GATase1_CTP_Synthase"/>
    <property type="match status" value="1"/>
</dbReference>
<organism evidence="14 15">
    <name type="scientific">Alkalicoccus urumqiensis</name>
    <name type="common">Bacillus urumqiensis</name>
    <dbReference type="NCBI Taxonomy" id="1548213"/>
    <lineage>
        <taxon>Bacteria</taxon>
        <taxon>Bacillati</taxon>
        <taxon>Bacillota</taxon>
        <taxon>Bacilli</taxon>
        <taxon>Bacillales</taxon>
        <taxon>Bacillaceae</taxon>
        <taxon>Alkalicoccus</taxon>
    </lineage>
</organism>
<feature type="binding site" evidence="11">
    <location>
        <position position="462"/>
    </location>
    <ligand>
        <name>L-glutamine</name>
        <dbReference type="ChEBI" id="CHEBI:58359"/>
    </ligand>
</feature>
<evidence type="ECO:0000256" key="3">
    <source>
        <dbReference type="ARBA" id="ARBA00022598"/>
    </source>
</evidence>
<feature type="binding site" evidence="11">
    <location>
        <begin position="188"/>
        <end position="193"/>
    </location>
    <ligand>
        <name>CTP</name>
        <dbReference type="ChEBI" id="CHEBI:37563"/>
        <note>allosteric inhibitor</note>
    </ligand>
</feature>
<comment type="similarity">
    <text evidence="2 11">Belongs to the CTP synthase family.</text>
</comment>
<dbReference type="AlphaFoldDB" id="A0A2P6MHJ7"/>
<keyword evidence="4 11" id="KW-0479">Metal-binding</keyword>
<feature type="binding site" evidence="11">
    <location>
        <position position="141"/>
    </location>
    <ligand>
        <name>Mg(2+)</name>
        <dbReference type="ChEBI" id="CHEBI:18420"/>
    </ligand>
</feature>
<dbReference type="PANTHER" id="PTHR11550">
    <property type="entry name" value="CTP SYNTHASE"/>
    <property type="match status" value="1"/>
</dbReference>
<feature type="binding site" evidence="11">
    <location>
        <position position="13"/>
    </location>
    <ligand>
        <name>CTP</name>
        <dbReference type="ChEBI" id="CHEBI:37563"/>
        <note>allosteric inhibitor</note>
    </ligand>
</feature>
<name>A0A2P6MHJ7_ALKUR</name>
<keyword evidence="8 11" id="KW-0315">Glutamine amidotransferase</keyword>
<evidence type="ECO:0000256" key="9">
    <source>
        <dbReference type="ARBA" id="ARBA00022975"/>
    </source>
</evidence>
<feature type="binding site" evidence="11">
    <location>
        <begin position="188"/>
        <end position="193"/>
    </location>
    <ligand>
        <name>UTP</name>
        <dbReference type="ChEBI" id="CHEBI:46398"/>
    </ligand>
</feature>
<evidence type="ECO:0000259" key="13">
    <source>
        <dbReference type="Pfam" id="PF06418"/>
    </source>
</evidence>
<dbReference type="SUPFAM" id="SSF52540">
    <property type="entry name" value="P-loop containing nucleoside triphosphate hydrolases"/>
    <property type="match status" value="1"/>
</dbReference>
<comment type="activity regulation">
    <text evidence="11">Allosterically activated by GTP, when glutamine is the substrate; GTP has no effect on the reaction when ammonia is the substrate. The allosteric effector GTP functions by stabilizing the protein conformation that binds the tetrahedral intermediate(s) formed during glutamine hydrolysis. Inhibited by the product CTP, via allosteric rather than competitive inhibition.</text>
</comment>
<feature type="domain" description="Glutamine amidotransferase" evidence="12">
    <location>
        <begin position="302"/>
        <end position="526"/>
    </location>
</feature>
<dbReference type="CDD" id="cd03113">
    <property type="entry name" value="CTPS_N"/>
    <property type="match status" value="1"/>
</dbReference>
<feature type="active site" evidence="11">
    <location>
        <position position="507"/>
    </location>
</feature>
<dbReference type="Pfam" id="PF00117">
    <property type="entry name" value="GATase"/>
    <property type="match status" value="1"/>
</dbReference>
<accession>A0A2P6MHJ7</accession>
<dbReference type="InterPro" id="IPR004468">
    <property type="entry name" value="CTP_synthase"/>
</dbReference>
<dbReference type="EMBL" id="PVNS01000006">
    <property type="protein sequence ID" value="PRO65741.1"/>
    <property type="molecule type" value="Genomic_DNA"/>
</dbReference>
<feature type="binding site" evidence="11">
    <location>
        <position position="54"/>
    </location>
    <ligand>
        <name>L-glutamine</name>
        <dbReference type="ChEBI" id="CHEBI:58359"/>
    </ligand>
</feature>
<dbReference type="PROSITE" id="PS51273">
    <property type="entry name" value="GATASE_TYPE_1"/>
    <property type="match status" value="1"/>
</dbReference>
<dbReference type="NCBIfam" id="TIGR00337">
    <property type="entry name" value="PyrG"/>
    <property type="match status" value="1"/>
</dbReference>
<feature type="binding site" evidence="11">
    <location>
        <position position="13"/>
    </location>
    <ligand>
        <name>UTP</name>
        <dbReference type="ChEBI" id="CHEBI:46398"/>
    </ligand>
</feature>
<dbReference type="Proteomes" id="UP000243650">
    <property type="component" value="Unassembled WGS sequence"/>
</dbReference>
<dbReference type="InterPro" id="IPR029062">
    <property type="entry name" value="Class_I_gatase-like"/>
</dbReference>
<feature type="active site" description="Nucleophile; for glutamine hydrolysis" evidence="11">
    <location>
        <position position="381"/>
    </location>
</feature>
<comment type="function">
    <text evidence="11">Catalyzes the ATP-dependent amination of UTP to CTP with either L-glutamine or ammonia as the source of nitrogen. Regulates intracellular CTP levels through interactions with the four ribonucleotide triphosphates.</text>
</comment>
<keyword evidence="9 11" id="KW-0665">Pyrimidine biosynthesis</keyword>
<feature type="binding site" evidence="11">
    <location>
        <begin position="240"/>
        <end position="242"/>
    </location>
    <ligand>
        <name>ATP</name>
        <dbReference type="ChEBI" id="CHEBI:30616"/>
    </ligand>
</feature>
<feature type="binding site" evidence="11">
    <location>
        <position position="71"/>
    </location>
    <ligand>
        <name>ATP</name>
        <dbReference type="ChEBI" id="CHEBI:30616"/>
    </ligand>
</feature>
<dbReference type="NCBIfam" id="NF003792">
    <property type="entry name" value="PRK05380.1"/>
    <property type="match status" value="1"/>
</dbReference>
<dbReference type="OrthoDB" id="9801107at2"/>
<sequence length="530" mass="59008">MTKYIFVTGGVVSSLGKGITAASLGRLLKNRGLTVTIQKFDPYINVDPGTMSPYQHGEVFVTDDGAETDLDLGHYERFIDINLGKFSNVTTGKVYSSVLKKERRGDYLGGTVQVIPHITNEIKQRIEQAASHGNPDVVITEIGGTVGDIESLPFLEAIRQVKSDLGAENVLYIHCTLIPYLSAAGEMKSKPTQHSVKELRSLGIQPNVIVVRTERPVPEEMKDKIALFCDIDKRAVIEARDADTLYQVPLDLQKQHLDQFVCDHLKLNVPEPDMSEWLELVDRVQNLSKKITIALVGKYVELPDAYLSVAEALKHAGFAFDADVDIKWVNSEDVTYANVAEMTEGADGILVPGGFGDRGIEGKIAAINYARQQNVPFLGICLGMQLASVEFARNVLGYSDAHSSELNPETTHPVIDLLPEQKDVEDLGGTLRLGLYPCRLKPDTKAYEAYGEPVIYERHRHRYEFNNKYREEMEAAGFTFSGLSPDGRLVEIIELTDHPYFVASQFHPEFVSRPTRPQPLFREFIRAAQA</sequence>
<evidence type="ECO:0000256" key="10">
    <source>
        <dbReference type="ARBA" id="ARBA00047781"/>
    </source>
</evidence>
<keyword evidence="6 11" id="KW-0067">ATP-binding</keyword>
<comment type="catalytic activity">
    <reaction evidence="11">
        <text>UTP + NH4(+) + ATP = CTP + ADP + phosphate + 2 H(+)</text>
        <dbReference type="Rhea" id="RHEA:16597"/>
        <dbReference type="ChEBI" id="CHEBI:15378"/>
        <dbReference type="ChEBI" id="CHEBI:28938"/>
        <dbReference type="ChEBI" id="CHEBI:30616"/>
        <dbReference type="ChEBI" id="CHEBI:37563"/>
        <dbReference type="ChEBI" id="CHEBI:43474"/>
        <dbReference type="ChEBI" id="CHEBI:46398"/>
        <dbReference type="ChEBI" id="CHEBI:456216"/>
    </reaction>
</comment>
<evidence type="ECO:0000256" key="7">
    <source>
        <dbReference type="ARBA" id="ARBA00022842"/>
    </source>
</evidence>
<feature type="binding site" evidence="11">
    <location>
        <begin position="382"/>
        <end position="385"/>
    </location>
    <ligand>
        <name>L-glutamine</name>
        <dbReference type="ChEBI" id="CHEBI:58359"/>
    </ligand>
</feature>
<feature type="active site" evidence="11">
    <location>
        <position position="509"/>
    </location>
</feature>
<protein>
    <recommendedName>
        <fullName evidence="11">CTP synthase</fullName>
        <ecNumber evidence="11">6.3.4.2</ecNumber>
    </recommendedName>
    <alternativeName>
        <fullName evidence="11">Cytidine 5'-triphosphate synthase</fullName>
    </alternativeName>
    <alternativeName>
        <fullName evidence="11">Cytidine triphosphate synthetase</fullName>
        <shortName evidence="11">CTP synthetase</shortName>
        <shortName evidence="11">CTPS</shortName>
    </alternativeName>
    <alternativeName>
        <fullName evidence="11">UTP--ammonia ligase</fullName>
    </alternativeName>
</protein>
<dbReference type="GO" id="GO:0097268">
    <property type="term" value="C:cytoophidium"/>
    <property type="evidence" value="ECO:0007669"/>
    <property type="project" value="UniProtKB-ARBA"/>
</dbReference>
<dbReference type="InterPro" id="IPR017926">
    <property type="entry name" value="GATASE"/>
</dbReference>
<dbReference type="InterPro" id="IPR027417">
    <property type="entry name" value="P-loop_NTPase"/>
</dbReference>
<dbReference type="RefSeq" id="WP_105958838.1">
    <property type="nucleotide sequence ID" value="NZ_PVNS01000006.1"/>
</dbReference>
<evidence type="ECO:0000313" key="15">
    <source>
        <dbReference type="Proteomes" id="UP000243650"/>
    </source>
</evidence>
<evidence type="ECO:0000256" key="4">
    <source>
        <dbReference type="ARBA" id="ARBA00022723"/>
    </source>
</evidence>
<dbReference type="Gene3D" id="3.40.50.880">
    <property type="match status" value="1"/>
</dbReference>
<feature type="domain" description="CTP synthase N-terminal" evidence="13">
    <location>
        <begin position="3"/>
        <end position="267"/>
    </location>
</feature>
<dbReference type="GO" id="GO:0046872">
    <property type="term" value="F:metal ion binding"/>
    <property type="evidence" value="ECO:0007669"/>
    <property type="project" value="UniProtKB-KW"/>
</dbReference>
<dbReference type="GO" id="GO:0005524">
    <property type="term" value="F:ATP binding"/>
    <property type="evidence" value="ECO:0007669"/>
    <property type="project" value="UniProtKB-KW"/>
</dbReference>
<dbReference type="FunFam" id="3.40.50.880:FF:000002">
    <property type="entry name" value="CTP synthase"/>
    <property type="match status" value="1"/>
</dbReference>
<evidence type="ECO:0000256" key="5">
    <source>
        <dbReference type="ARBA" id="ARBA00022741"/>
    </source>
</evidence>
<dbReference type="Pfam" id="PF06418">
    <property type="entry name" value="CTP_synth_N"/>
    <property type="match status" value="1"/>
</dbReference>
<evidence type="ECO:0000256" key="6">
    <source>
        <dbReference type="ARBA" id="ARBA00022840"/>
    </source>
</evidence>
<comment type="catalytic activity">
    <reaction evidence="11">
        <text>L-glutamine + H2O = L-glutamate + NH4(+)</text>
        <dbReference type="Rhea" id="RHEA:15889"/>
        <dbReference type="ChEBI" id="CHEBI:15377"/>
        <dbReference type="ChEBI" id="CHEBI:28938"/>
        <dbReference type="ChEBI" id="CHEBI:29985"/>
        <dbReference type="ChEBI" id="CHEBI:58359"/>
    </reaction>
</comment>
<feature type="binding site" evidence="11">
    <location>
        <begin position="14"/>
        <end position="19"/>
    </location>
    <ligand>
        <name>ATP</name>
        <dbReference type="ChEBI" id="CHEBI:30616"/>
    </ligand>
</feature>
<feature type="binding site" evidence="11">
    <location>
        <position position="71"/>
    </location>
    <ligand>
        <name>Mg(2+)</name>
        <dbReference type="ChEBI" id="CHEBI:18420"/>
    </ligand>
</feature>
<feature type="binding site" evidence="11">
    <location>
        <position position="224"/>
    </location>
    <ligand>
        <name>CTP</name>
        <dbReference type="ChEBI" id="CHEBI:37563"/>
        <note>allosteric inhibitor</note>
    </ligand>
</feature>
<comment type="catalytic activity">
    <reaction evidence="10 11">
        <text>UTP + L-glutamine + ATP + H2O = CTP + L-glutamate + ADP + phosphate + 2 H(+)</text>
        <dbReference type="Rhea" id="RHEA:26426"/>
        <dbReference type="ChEBI" id="CHEBI:15377"/>
        <dbReference type="ChEBI" id="CHEBI:15378"/>
        <dbReference type="ChEBI" id="CHEBI:29985"/>
        <dbReference type="ChEBI" id="CHEBI:30616"/>
        <dbReference type="ChEBI" id="CHEBI:37563"/>
        <dbReference type="ChEBI" id="CHEBI:43474"/>
        <dbReference type="ChEBI" id="CHEBI:46398"/>
        <dbReference type="ChEBI" id="CHEBI:58359"/>
        <dbReference type="ChEBI" id="CHEBI:456216"/>
        <dbReference type="EC" id="6.3.4.2"/>
    </reaction>
</comment>
<dbReference type="GO" id="GO:0044210">
    <property type="term" value="P:'de novo' CTP biosynthetic process"/>
    <property type="evidence" value="ECO:0007669"/>
    <property type="project" value="UniProtKB-UniRule"/>
</dbReference>
<proteinExistence type="inferred from homology"/>
<feature type="binding site" evidence="11">
    <location>
        <begin position="148"/>
        <end position="150"/>
    </location>
    <ligand>
        <name>CTP</name>
        <dbReference type="ChEBI" id="CHEBI:37563"/>
        <note>allosteric inhibitor</note>
    </ligand>
</feature>
<evidence type="ECO:0000256" key="11">
    <source>
        <dbReference type="HAMAP-Rule" id="MF_01227"/>
    </source>
</evidence>
<feature type="binding site" evidence="11">
    <location>
        <position position="224"/>
    </location>
    <ligand>
        <name>UTP</name>
        <dbReference type="ChEBI" id="CHEBI:46398"/>
    </ligand>
</feature>
<keyword evidence="15" id="KW-1185">Reference proteome</keyword>
<evidence type="ECO:0000256" key="8">
    <source>
        <dbReference type="ARBA" id="ARBA00022962"/>
    </source>
</evidence>
<comment type="caution">
    <text evidence="14">The sequence shown here is derived from an EMBL/GenBank/DDBJ whole genome shotgun (WGS) entry which is preliminary data.</text>
</comment>
<dbReference type="InterPro" id="IPR033828">
    <property type="entry name" value="GATase1_CTP_Synthase"/>
</dbReference>
<keyword evidence="3 11" id="KW-0436">Ligase</keyword>
<keyword evidence="7 11" id="KW-0460">Magnesium</keyword>
<dbReference type="FunFam" id="3.40.50.300:FF:000009">
    <property type="entry name" value="CTP synthase"/>
    <property type="match status" value="1"/>
</dbReference>
<dbReference type="SUPFAM" id="SSF52317">
    <property type="entry name" value="Class I glutamine amidotransferase-like"/>
    <property type="match status" value="1"/>
</dbReference>
<keyword evidence="5 11" id="KW-0547">Nucleotide-binding</keyword>